<reference evidence="1" key="1">
    <citation type="submission" date="2023-04" db="EMBL/GenBank/DDBJ databases">
        <title>Draft Genome sequencing of Naganishia species isolated from polar environments using Oxford Nanopore Technology.</title>
        <authorList>
            <person name="Leo P."/>
            <person name="Venkateswaran K."/>
        </authorList>
    </citation>
    <scope>NUCLEOTIDE SEQUENCE</scope>
    <source>
        <strain evidence="1">DBVPG 5303</strain>
    </source>
</reference>
<sequence>MSQQRKQTHQSQLSPDALKETAKRQLLEVIETSEDAVTSGAWVYPIRGIIYLLSHPSLLQPMIPTLLKAAAAAVAVLIGMFFFTYLPQVAVLAFVTGPLAFLAAVPLVLGESYIVLTFLTRTFLIGQAGVDLFDAVLLARNHTELVQKGRLLSPSSKSNGGKVTQLGRAITKPLSSKLSTEGMVRYVLSLPLNFIPVVGTVFFLGYNGMKSGPSYHARYFQLKGWDAQKKREVIHKRRGAYTAFGTVAMALNLIPVVSVFFTLTSSVGAALWASDIENKSSTGGKTPTQAQEQDVSISPVAGMQDRAGKKEL</sequence>
<organism evidence="1 2">
    <name type="scientific">Naganishia onofrii</name>
    <dbReference type="NCBI Taxonomy" id="1851511"/>
    <lineage>
        <taxon>Eukaryota</taxon>
        <taxon>Fungi</taxon>
        <taxon>Dikarya</taxon>
        <taxon>Basidiomycota</taxon>
        <taxon>Agaricomycotina</taxon>
        <taxon>Tremellomycetes</taxon>
        <taxon>Filobasidiales</taxon>
        <taxon>Filobasidiaceae</taxon>
        <taxon>Naganishia</taxon>
    </lineage>
</organism>
<dbReference type="Proteomes" id="UP001234202">
    <property type="component" value="Unassembled WGS sequence"/>
</dbReference>
<name>A0ACC2XH06_9TREE</name>
<protein>
    <submittedName>
        <fullName evidence="1">Uncharacterized protein</fullName>
    </submittedName>
</protein>
<comment type="caution">
    <text evidence="1">The sequence shown here is derived from an EMBL/GenBank/DDBJ whole genome shotgun (WGS) entry which is preliminary data.</text>
</comment>
<keyword evidence="2" id="KW-1185">Reference proteome</keyword>
<evidence type="ECO:0000313" key="2">
    <source>
        <dbReference type="Proteomes" id="UP001234202"/>
    </source>
</evidence>
<gene>
    <name evidence="1" type="ORF">QFC24_004097</name>
</gene>
<accession>A0ACC2XH06</accession>
<proteinExistence type="predicted"/>
<dbReference type="EMBL" id="JASBWV010000014">
    <property type="protein sequence ID" value="KAJ9122669.1"/>
    <property type="molecule type" value="Genomic_DNA"/>
</dbReference>
<evidence type="ECO:0000313" key="1">
    <source>
        <dbReference type="EMBL" id="KAJ9122669.1"/>
    </source>
</evidence>